<gene>
    <name evidence="1" type="ORF">F3B65_26790</name>
</gene>
<proteinExistence type="predicted"/>
<evidence type="ECO:0000313" key="1">
    <source>
        <dbReference type="EMBL" id="KAA4561259.1"/>
    </source>
</evidence>
<reference evidence="1" key="1">
    <citation type="journal article" date="2019" name="Nat. Med.">
        <title>A library of human gut bacterial isolates paired with longitudinal multiomics data enables mechanistic microbiome research.</title>
        <authorList>
            <person name="Poyet M."/>
            <person name="Groussin M."/>
            <person name="Gibbons S.M."/>
            <person name="Avila-Pacheco J."/>
            <person name="Jiang X."/>
            <person name="Kearney S.M."/>
            <person name="Perrotta A.R."/>
            <person name="Berdy B."/>
            <person name="Zhao S."/>
            <person name="Lieberman T.D."/>
            <person name="Swanson P.K."/>
            <person name="Smith M."/>
            <person name="Roesemann S."/>
            <person name="Alexander J.E."/>
            <person name="Rich S.A."/>
            <person name="Livny J."/>
            <person name="Vlamakis H."/>
            <person name="Clish C."/>
            <person name="Bullock K."/>
            <person name="Deik A."/>
            <person name="Scott J."/>
            <person name="Pierce K.A."/>
            <person name="Xavier R.J."/>
            <person name="Alm E.J."/>
        </authorList>
    </citation>
    <scope>NUCLEOTIDE SEQUENCE</scope>
    <source>
        <strain evidence="1">BIOML-A32</strain>
    </source>
</reference>
<dbReference type="AlphaFoldDB" id="A0A642A6S8"/>
<accession>A0A642A6S8</accession>
<dbReference type="EMBL" id="VWGG01000077">
    <property type="protein sequence ID" value="KAA4561259.1"/>
    <property type="molecule type" value="Genomic_DNA"/>
</dbReference>
<organism evidence="1">
    <name type="scientific">Bacteroides ovatus</name>
    <dbReference type="NCBI Taxonomy" id="28116"/>
    <lineage>
        <taxon>Bacteria</taxon>
        <taxon>Pseudomonadati</taxon>
        <taxon>Bacteroidota</taxon>
        <taxon>Bacteroidia</taxon>
        <taxon>Bacteroidales</taxon>
        <taxon>Bacteroidaceae</taxon>
        <taxon>Bacteroides</taxon>
    </lineage>
</organism>
<protein>
    <submittedName>
        <fullName evidence="1">Uncharacterized protein</fullName>
    </submittedName>
</protein>
<sequence>MSSLAKIERDWLAAPEAVPRAVSLCCVCSEPISEGESYWDTAAGDVCCDCLDGMTAAAFLEDVCCEKINIATKD</sequence>
<name>A0A642A6S8_BACOV</name>
<comment type="caution">
    <text evidence="1">The sequence shown here is derived from an EMBL/GenBank/DDBJ whole genome shotgun (WGS) entry which is preliminary data.</text>
</comment>